<name>A0A9P0F2D0_BEMTA</name>
<evidence type="ECO:0000256" key="2">
    <source>
        <dbReference type="SAM" id="Phobius"/>
    </source>
</evidence>
<keyword evidence="5" id="KW-1185">Reference proteome</keyword>
<keyword evidence="2" id="KW-0472">Membrane</keyword>
<dbReference type="EMBL" id="OU963863">
    <property type="protein sequence ID" value="CAH0385404.1"/>
    <property type="molecule type" value="Genomic_DNA"/>
</dbReference>
<dbReference type="Proteomes" id="UP001152759">
    <property type="component" value="Chromosome 2"/>
</dbReference>
<keyword evidence="3" id="KW-0732">Signal</keyword>
<accession>A0A9P0F2D0</accession>
<gene>
    <name evidence="4" type="ORF">BEMITA_LOCUS4632</name>
</gene>
<feature type="region of interest" description="Disordered" evidence="1">
    <location>
        <begin position="70"/>
        <end position="109"/>
    </location>
</feature>
<evidence type="ECO:0000313" key="4">
    <source>
        <dbReference type="EMBL" id="CAH0385404.1"/>
    </source>
</evidence>
<feature type="chain" id="PRO_5040206045" evidence="3">
    <location>
        <begin position="29"/>
        <end position="232"/>
    </location>
</feature>
<feature type="compositionally biased region" description="Low complexity" evidence="1">
    <location>
        <begin position="86"/>
        <end position="104"/>
    </location>
</feature>
<evidence type="ECO:0000256" key="3">
    <source>
        <dbReference type="SAM" id="SignalP"/>
    </source>
</evidence>
<keyword evidence="2" id="KW-1133">Transmembrane helix</keyword>
<protein>
    <submittedName>
        <fullName evidence="4">Uncharacterized protein</fullName>
    </submittedName>
</protein>
<evidence type="ECO:0000313" key="5">
    <source>
        <dbReference type="Proteomes" id="UP001152759"/>
    </source>
</evidence>
<dbReference type="KEGG" id="btab:109030159"/>
<organism evidence="4 5">
    <name type="scientific">Bemisia tabaci</name>
    <name type="common">Sweetpotato whitefly</name>
    <name type="synonym">Aleurodes tabaci</name>
    <dbReference type="NCBI Taxonomy" id="7038"/>
    <lineage>
        <taxon>Eukaryota</taxon>
        <taxon>Metazoa</taxon>
        <taxon>Ecdysozoa</taxon>
        <taxon>Arthropoda</taxon>
        <taxon>Hexapoda</taxon>
        <taxon>Insecta</taxon>
        <taxon>Pterygota</taxon>
        <taxon>Neoptera</taxon>
        <taxon>Paraneoptera</taxon>
        <taxon>Hemiptera</taxon>
        <taxon>Sternorrhyncha</taxon>
        <taxon>Aleyrodoidea</taxon>
        <taxon>Aleyrodidae</taxon>
        <taxon>Aleyrodinae</taxon>
        <taxon>Bemisia</taxon>
    </lineage>
</organism>
<evidence type="ECO:0000256" key="1">
    <source>
        <dbReference type="SAM" id="MobiDB-lite"/>
    </source>
</evidence>
<keyword evidence="2" id="KW-0812">Transmembrane</keyword>
<dbReference type="AlphaFoldDB" id="A0A9P0F2D0"/>
<reference evidence="4" key="1">
    <citation type="submission" date="2021-12" db="EMBL/GenBank/DDBJ databases">
        <authorList>
            <person name="King R."/>
        </authorList>
    </citation>
    <scope>NUCLEOTIDE SEQUENCE</scope>
</reference>
<feature type="signal peptide" evidence="3">
    <location>
        <begin position="1"/>
        <end position="28"/>
    </location>
</feature>
<feature type="transmembrane region" description="Helical" evidence="2">
    <location>
        <begin position="186"/>
        <end position="208"/>
    </location>
</feature>
<sequence length="232" mass="25531">MSRRYFVSQWMNILILLTLLSSYYDCSAEKLSKLDVTSSNSTAVNSGSGHLFPIKHDKLEVNELHKKHSSTVVARKGVSLSDEETSSSSDSSSNSSSKIHSSASGVAQSPEKKVLKLDISAKNISNVVNETKPVPGNVSSVFGKKNVTVASTTAEPVTKPPFTSDDYSIADYDETKNSYSSNASSFLTTFSLCVIIVFLIVLSIVLFLRLKYKFSVHQNYRRVDYLIDGMYL</sequence>
<proteinExistence type="predicted"/>